<feature type="transmembrane region" description="Helical" evidence="1">
    <location>
        <begin position="115"/>
        <end position="135"/>
    </location>
</feature>
<keyword evidence="3" id="KW-1185">Reference proteome</keyword>
<protein>
    <submittedName>
        <fullName evidence="2">Uncharacterized protein</fullName>
    </submittedName>
</protein>
<evidence type="ECO:0000256" key="1">
    <source>
        <dbReference type="SAM" id="Phobius"/>
    </source>
</evidence>
<dbReference type="EMBL" id="VUNM01000002">
    <property type="protein sequence ID" value="MST88396.1"/>
    <property type="molecule type" value="Genomic_DNA"/>
</dbReference>
<gene>
    <name evidence="2" type="ORF">FYJ79_02170</name>
</gene>
<keyword evidence="1" id="KW-1133">Transmembrane helix</keyword>
<dbReference type="Proteomes" id="UP000442619">
    <property type="component" value="Unassembled WGS sequence"/>
</dbReference>
<reference evidence="2 3" key="1">
    <citation type="submission" date="2019-08" db="EMBL/GenBank/DDBJ databases">
        <title>In-depth cultivation of the pig gut microbiome towards novel bacterial diversity and tailored functional studies.</title>
        <authorList>
            <person name="Wylensek D."/>
            <person name="Hitch T.C.A."/>
            <person name="Clavel T."/>
        </authorList>
    </citation>
    <scope>NUCLEOTIDE SEQUENCE [LARGE SCALE GENOMIC DNA]</scope>
    <source>
        <strain evidence="2 3">CA-Schmier-601-WT-3</strain>
    </source>
</reference>
<organism evidence="2 3">
    <name type="scientific">Sharpea porci</name>
    <dbReference type="NCBI Taxonomy" id="2652286"/>
    <lineage>
        <taxon>Bacteria</taxon>
        <taxon>Bacillati</taxon>
        <taxon>Bacillota</taxon>
        <taxon>Erysipelotrichia</taxon>
        <taxon>Erysipelotrichales</taxon>
        <taxon>Coprobacillaceae</taxon>
        <taxon>Sharpea</taxon>
    </lineage>
</organism>
<keyword evidence="1" id="KW-0812">Transmembrane</keyword>
<sequence length="166" mass="19423">MRLVGKLLRLVRKREIVLLIILLAFFPVVVGKRDLRNFMAVSLYFNYPTLIINNIFLVILYKKMQVLNRMQYMLITRVGLKRSKLAVHGFVSLATFVLMMVLYGLLMLLYGTQEITAHLVMLFLIESVLYFLEANIIALQFHRQKQVLFVIIAIIINLGFHYIFVL</sequence>
<dbReference type="RefSeq" id="WP_154514329.1">
    <property type="nucleotide sequence ID" value="NZ_JAQXUV010000035.1"/>
</dbReference>
<keyword evidence="1" id="KW-0472">Membrane</keyword>
<name>A0A844FS32_9FIRM</name>
<feature type="transmembrane region" description="Helical" evidence="1">
    <location>
        <begin position="85"/>
        <end position="109"/>
    </location>
</feature>
<feature type="transmembrane region" description="Helical" evidence="1">
    <location>
        <begin position="47"/>
        <end position="64"/>
    </location>
</feature>
<feature type="transmembrane region" description="Helical" evidence="1">
    <location>
        <begin position="147"/>
        <end position="165"/>
    </location>
</feature>
<evidence type="ECO:0000313" key="3">
    <source>
        <dbReference type="Proteomes" id="UP000442619"/>
    </source>
</evidence>
<comment type="caution">
    <text evidence="2">The sequence shown here is derived from an EMBL/GenBank/DDBJ whole genome shotgun (WGS) entry which is preliminary data.</text>
</comment>
<dbReference type="AlphaFoldDB" id="A0A844FS32"/>
<evidence type="ECO:0000313" key="2">
    <source>
        <dbReference type="EMBL" id="MST88396.1"/>
    </source>
</evidence>
<proteinExistence type="predicted"/>
<accession>A0A844FS32</accession>